<accession>A0A158AAJ0</accession>
<keyword evidence="3" id="KW-1185">Reference proteome</keyword>
<evidence type="ECO:0000259" key="1">
    <source>
        <dbReference type="Pfam" id="PF00149"/>
    </source>
</evidence>
<dbReference type="EMBL" id="FCOX02000005">
    <property type="protein sequence ID" value="SAK54626.1"/>
    <property type="molecule type" value="Genomic_DNA"/>
</dbReference>
<dbReference type="InterPro" id="IPR029052">
    <property type="entry name" value="Metallo-depent_PP-like"/>
</dbReference>
<proteinExistence type="predicted"/>
<evidence type="ECO:0000313" key="3">
    <source>
        <dbReference type="Proteomes" id="UP000071859"/>
    </source>
</evidence>
<dbReference type="InterPro" id="IPR004843">
    <property type="entry name" value="Calcineurin-like_PHP"/>
</dbReference>
<dbReference type="PANTHER" id="PTHR42850:SF11">
    <property type="entry name" value="BIS(5'-NUCLEOSYL)-TETRAPHOSPHATASE [SYMMETRICAL]"/>
    <property type="match status" value="1"/>
</dbReference>
<dbReference type="GO" id="GO:0005737">
    <property type="term" value="C:cytoplasm"/>
    <property type="evidence" value="ECO:0007669"/>
    <property type="project" value="TreeGrafter"/>
</dbReference>
<dbReference type="Pfam" id="PF00149">
    <property type="entry name" value="Metallophos"/>
    <property type="match status" value="1"/>
</dbReference>
<dbReference type="GO" id="GO:0008803">
    <property type="term" value="F:bis(5'-nucleosyl)-tetraphosphatase (symmetrical) activity"/>
    <property type="evidence" value="ECO:0007669"/>
    <property type="project" value="TreeGrafter"/>
</dbReference>
<feature type="domain" description="Calcineurin-like phosphoesterase" evidence="1">
    <location>
        <begin position="73"/>
        <end position="242"/>
    </location>
</feature>
<dbReference type="GO" id="GO:0110154">
    <property type="term" value="P:RNA decapping"/>
    <property type="evidence" value="ECO:0007669"/>
    <property type="project" value="TreeGrafter"/>
</dbReference>
<dbReference type="AlphaFoldDB" id="A0A158AAJ0"/>
<dbReference type="Proteomes" id="UP000071859">
    <property type="component" value="Unassembled WGS sequence"/>
</dbReference>
<dbReference type="SUPFAM" id="SSF56300">
    <property type="entry name" value="Metallo-dependent phosphatases"/>
    <property type="match status" value="1"/>
</dbReference>
<dbReference type="InterPro" id="IPR050126">
    <property type="entry name" value="Ap4A_hydrolase"/>
</dbReference>
<dbReference type="Gene3D" id="3.60.21.10">
    <property type="match status" value="1"/>
</dbReference>
<reference evidence="2" key="1">
    <citation type="submission" date="2016-01" db="EMBL/GenBank/DDBJ databases">
        <authorList>
            <person name="Peeters C."/>
        </authorList>
    </citation>
    <scope>NUCLEOTIDE SEQUENCE</scope>
    <source>
        <strain evidence="2">LMG 29321</strain>
    </source>
</reference>
<organism evidence="2 3">
    <name type="scientific">Caballeronia calidae</name>
    <dbReference type="NCBI Taxonomy" id="1777139"/>
    <lineage>
        <taxon>Bacteria</taxon>
        <taxon>Pseudomonadati</taxon>
        <taxon>Pseudomonadota</taxon>
        <taxon>Betaproteobacteria</taxon>
        <taxon>Burkholderiales</taxon>
        <taxon>Burkholderiaceae</taxon>
        <taxon>Caballeronia</taxon>
    </lineage>
</organism>
<dbReference type="GO" id="GO:0016791">
    <property type="term" value="F:phosphatase activity"/>
    <property type="evidence" value="ECO:0007669"/>
    <property type="project" value="TreeGrafter"/>
</dbReference>
<dbReference type="PANTHER" id="PTHR42850">
    <property type="entry name" value="METALLOPHOSPHOESTERASE"/>
    <property type="match status" value="1"/>
</dbReference>
<protein>
    <submittedName>
        <fullName evidence="2">Serine/threonine protein phosphatase</fullName>
    </submittedName>
</protein>
<gene>
    <name evidence="2" type="ORF">AWB78_01402</name>
</gene>
<comment type="caution">
    <text evidence="2">The sequence shown here is derived from an EMBL/GenBank/DDBJ whole genome shotgun (WGS) entry which is preliminary data.</text>
</comment>
<sequence>MRVRGGEGSNSYSQIGHAGNAGVTRVEAASKTLAKATQLAHGVIEQRYHQRMNGPTYPIVCRHPANDIGRDFVVGDLHGCVDALRYLLHEIGFDGARDRLFSVGDLVDRGSDSLAAIDLIDKPWFYPVLGNHEDSLIAVAAGTMRRQSWYAIGGAWAETLSDDELAALAVRLERLPLVRIVGEGERRFNVLHAEFFGCDAELDTGDFPDDVRSQILWGRGLALGQADPGLQFGLSPTYCGHTPTRTVKQIGSQIFIDTAAFASEGRLTIVQPGTDERWSVKERWAASEGARALALP</sequence>
<name>A0A158AAJ0_9BURK</name>
<evidence type="ECO:0000313" key="2">
    <source>
        <dbReference type="EMBL" id="SAK54626.1"/>
    </source>
</evidence>